<evidence type="ECO:0000313" key="1">
    <source>
        <dbReference type="EMBL" id="UXN70913.1"/>
    </source>
</evidence>
<protein>
    <submittedName>
        <fullName evidence="1">Uncharacterized protein</fullName>
    </submittedName>
</protein>
<sequence length="93" mass="10194">MNMIERVARALADDLFRQIHENKASLYASDMDGTKIIIDGEVDLYEAVKAALVAMRDPTDLMGNGLPPDYKPGSHSATAVWQAMIDAALEETK</sequence>
<dbReference type="Proteomes" id="UP001061862">
    <property type="component" value="Chromosome"/>
</dbReference>
<evidence type="ECO:0000313" key="2">
    <source>
        <dbReference type="Proteomes" id="UP001061862"/>
    </source>
</evidence>
<dbReference type="EMBL" id="CP104965">
    <property type="protein sequence ID" value="UXN70913.1"/>
    <property type="molecule type" value="Genomic_DNA"/>
</dbReference>
<gene>
    <name evidence="1" type="ORF">N8A98_06920</name>
</gene>
<dbReference type="RefSeq" id="WP_262170203.1">
    <property type="nucleotide sequence ID" value="NZ_CP104965.1"/>
</dbReference>
<keyword evidence="2" id="KW-1185">Reference proteome</keyword>
<organism evidence="1 2">
    <name type="scientific">Devosia neptuniae</name>
    <dbReference type="NCBI Taxonomy" id="191302"/>
    <lineage>
        <taxon>Bacteria</taxon>
        <taxon>Pseudomonadati</taxon>
        <taxon>Pseudomonadota</taxon>
        <taxon>Alphaproteobacteria</taxon>
        <taxon>Hyphomicrobiales</taxon>
        <taxon>Devosiaceae</taxon>
        <taxon>Devosia</taxon>
    </lineage>
</organism>
<name>A0ABY6CGG9_9HYPH</name>
<proteinExistence type="predicted"/>
<reference evidence="1 2" key="1">
    <citation type="submission" date="2022-09" db="EMBL/GenBank/DDBJ databases">
        <title>Interaction between co-microsymbionts with complementary sets of symbiotic genes in legume-rhizobium systems.</title>
        <authorList>
            <person name="Safronova V."/>
            <person name="Sazanova A."/>
            <person name="Afonin A."/>
            <person name="Chirak E."/>
        </authorList>
    </citation>
    <scope>NUCLEOTIDE SEQUENCE [LARGE SCALE GENOMIC DNA]</scope>
    <source>
        <strain evidence="1 2">A18/4-1</strain>
    </source>
</reference>
<accession>A0ABY6CGG9</accession>